<reference evidence="1" key="1">
    <citation type="submission" date="2018-06" db="EMBL/GenBank/DDBJ databases">
        <authorList>
            <person name="Zhirakovskaya E."/>
        </authorList>
    </citation>
    <scope>NUCLEOTIDE SEQUENCE</scope>
</reference>
<proteinExistence type="predicted"/>
<name>A0A3B1DDF3_9ZZZZ</name>
<sequence>MGSIKRFIETSLKCPLKKAKKDKLPRIVYKRNFRGTTLGSPSDFLISYSKPFLNPELNNNKK</sequence>
<organism evidence="1">
    <name type="scientific">hydrothermal vent metagenome</name>
    <dbReference type="NCBI Taxonomy" id="652676"/>
    <lineage>
        <taxon>unclassified sequences</taxon>
        <taxon>metagenomes</taxon>
        <taxon>ecological metagenomes</taxon>
    </lineage>
</organism>
<gene>
    <name evidence="1" type="ORF">MNBD_NITROSPIRAE03-1618</name>
</gene>
<accession>A0A3B1DDF3</accession>
<protein>
    <submittedName>
        <fullName evidence="1">Uncharacterized protein</fullName>
    </submittedName>
</protein>
<dbReference type="AlphaFoldDB" id="A0A3B1DDF3"/>
<evidence type="ECO:0000313" key="1">
    <source>
        <dbReference type="EMBL" id="VAX34018.1"/>
    </source>
</evidence>
<dbReference type="EMBL" id="UOGI01000241">
    <property type="protein sequence ID" value="VAX34018.1"/>
    <property type="molecule type" value="Genomic_DNA"/>
</dbReference>